<dbReference type="InterPro" id="IPR004553">
    <property type="entry name" value="HMG_CoA_Rdtase_bac-typ"/>
</dbReference>
<keyword evidence="3" id="KW-0520">NAD</keyword>
<comment type="similarity">
    <text evidence="1 3">Belongs to the HMG-CoA reductase family.</text>
</comment>
<evidence type="ECO:0000256" key="2">
    <source>
        <dbReference type="ARBA" id="ARBA00023002"/>
    </source>
</evidence>
<dbReference type="PROSITE" id="PS50065">
    <property type="entry name" value="HMG_COA_REDUCTASE_4"/>
    <property type="match status" value="1"/>
</dbReference>
<dbReference type="Proteomes" id="UP000510886">
    <property type="component" value="Chromosome"/>
</dbReference>
<evidence type="ECO:0000256" key="1">
    <source>
        <dbReference type="ARBA" id="ARBA00007661"/>
    </source>
</evidence>
<protein>
    <recommendedName>
        <fullName evidence="3">3-hydroxy-3-methylglutaryl coenzyme A reductase</fullName>
        <shortName evidence="3">HMG-CoA reductase</shortName>
        <ecNumber evidence="3">1.1.1.88</ecNumber>
    </recommendedName>
</protein>
<name>A0A7H9EI18_9LACO</name>
<evidence type="ECO:0000313" key="4">
    <source>
        <dbReference type="EMBL" id="QLL77343.1"/>
    </source>
</evidence>
<sequence length="423" mass="45732">MDLFSKYYQKKWAERLDVLWEAGLLTTDEIAQLRHLGTAAALGDTMIENYLTNYALPEGLAVNYQINGKDYVVPMVTEEPSVVAASSNGAQLVKRAGGFQAQIAERLMIGQIIIENVQDQVALTGALAAREEYLLKVADEAHPSLKRRGGGARWLRLRPLAADLLAVDLAVDVQEAMGANMLNTMLEAVATAIRTELDQDVLMAILSNYATECLVQVECTLPVTLLGRGDIPGEVVAAKIAQASRVAQLDIYRATTHNKGIMNGVDAVVLASGNDWRAIEAGAHAYAARDGQYRGLSQWKVQGTKLHGQLTLPMPLGFVGGSIGIVPVVQLNHKLMRVENARELEQVVAAVGLAQNLAALRALVTDGIQRGHMKLQLRSLAVAVGADAGEVAAVVQAMQAQHARSSQQAREILQEIRQKNERK</sequence>
<dbReference type="AlphaFoldDB" id="A0A7H9EI18"/>
<dbReference type="KEGG" id="lsw:GTO87_01085"/>
<dbReference type="CDD" id="cd00644">
    <property type="entry name" value="HMG-CoA_reductase_classII"/>
    <property type="match status" value="1"/>
</dbReference>
<evidence type="ECO:0000313" key="5">
    <source>
        <dbReference type="Proteomes" id="UP000510886"/>
    </source>
</evidence>
<comment type="pathway">
    <text evidence="3">Metabolic intermediate metabolism; (R)-mevalonate degradation; (S)-3-hydroxy-3-methylglutaryl-CoA from (R)-mevalonate: step 1/1.</text>
</comment>
<dbReference type="UniPathway" id="UPA00257">
    <property type="reaction ID" value="UER00367"/>
</dbReference>
<dbReference type="EC" id="1.1.1.88" evidence="3"/>
<dbReference type="InterPro" id="IPR009029">
    <property type="entry name" value="HMG_CoA_Rdtase_sub-bd_dom_sf"/>
</dbReference>
<keyword evidence="2 3" id="KW-0560">Oxidoreductase</keyword>
<dbReference type="SUPFAM" id="SSF56542">
    <property type="entry name" value="Substrate-binding domain of HMG-CoA reductase"/>
    <property type="match status" value="1"/>
</dbReference>
<comment type="catalytic activity">
    <reaction evidence="3">
        <text>(R)-mevalonate + 2 NAD(+) + CoA = (3S)-3-hydroxy-3-methylglutaryl-CoA + 2 NADH + 2 H(+)</text>
        <dbReference type="Rhea" id="RHEA:14833"/>
        <dbReference type="ChEBI" id="CHEBI:15378"/>
        <dbReference type="ChEBI" id="CHEBI:36464"/>
        <dbReference type="ChEBI" id="CHEBI:43074"/>
        <dbReference type="ChEBI" id="CHEBI:57287"/>
        <dbReference type="ChEBI" id="CHEBI:57540"/>
        <dbReference type="ChEBI" id="CHEBI:57945"/>
        <dbReference type="EC" id="1.1.1.88"/>
    </reaction>
</comment>
<dbReference type="InterPro" id="IPR009023">
    <property type="entry name" value="HMG_CoA_Rdtase_NAD(P)-bd_sf"/>
</dbReference>
<reference evidence="4 5" key="1">
    <citation type="submission" date="2020-01" db="EMBL/GenBank/DDBJ databases">
        <title>Complete and circular genome sequences of six lactobacillus isolates from horses.</title>
        <authorList>
            <person name="Hassan H.M."/>
        </authorList>
    </citation>
    <scope>NUCLEOTIDE SEQUENCE [LARGE SCALE GENOMIC DNA]</scope>
    <source>
        <strain evidence="4 5">1A</strain>
    </source>
</reference>
<dbReference type="NCBIfam" id="TIGR00532">
    <property type="entry name" value="HMG_CoA_R_NAD"/>
    <property type="match status" value="1"/>
</dbReference>
<proteinExistence type="inferred from homology"/>
<dbReference type="GO" id="GO:0004420">
    <property type="term" value="F:hydroxymethylglutaryl-CoA reductase (NADPH) activity"/>
    <property type="evidence" value="ECO:0007669"/>
    <property type="project" value="InterPro"/>
</dbReference>
<gene>
    <name evidence="4" type="ORF">GTO87_01085</name>
</gene>
<dbReference type="PANTHER" id="PTHR10572">
    <property type="entry name" value="3-HYDROXY-3-METHYLGLUTARYL-COENZYME A REDUCTASE"/>
    <property type="match status" value="1"/>
</dbReference>
<dbReference type="Pfam" id="PF00368">
    <property type="entry name" value="HMG-CoA_red"/>
    <property type="match status" value="1"/>
</dbReference>
<dbReference type="PANTHER" id="PTHR10572:SF24">
    <property type="entry name" value="3-HYDROXY-3-METHYLGLUTARYL-COENZYME A REDUCTASE"/>
    <property type="match status" value="1"/>
</dbReference>
<organism evidence="4 5">
    <name type="scientific">Ligilactobacillus saerimneri</name>
    <dbReference type="NCBI Taxonomy" id="228229"/>
    <lineage>
        <taxon>Bacteria</taxon>
        <taxon>Bacillati</taxon>
        <taxon>Bacillota</taxon>
        <taxon>Bacilli</taxon>
        <taxon>Lactobacillales</taxon>
        <taxon>Lactobacillaceae</taxon>
        <taxon>Ligilactobacillus</taxon>
    </lineage>
</organism>
<dbReference type="InterPro" id="IPR023074">
    <property type="entry name" value="HMG_CoA_Rdtase_cat_sf"/>
</dbReference>
<dbReference type="RefSeq" id="WP_180849209.1">
    <property type="nucleotide sequence ID" value="NZ_CP047418.1"/>
</dbReference>
<dbReference type="GO" id="GO:0140643">
    <property type="term" value="F:hydroxymethylglutaryl-CoA reductase (NADH) activity"/>
    <property type="evidence" value="ECO:0007669"/>
    <property type="project" value="UniProtKB-EC"/>
</dbReference>
<dbReference type="Gene3D" id="1.10.8.660">
    <property type="match status" value="1"/>
</dbReference>
<dbReference type="Gene3D" id="3.90.770.10">
    <property type="entry name" value="3-hydroxy-3-methylglutaryl-coenzyme A Reductase, Chain A, domain 2"/>
    <property type="match status" value="2"/>
</dbReference>
<dbReference type="EMBL" id="CP047418">
    <property type="protein sequence ID" value="QLL77343.1"/>
    <property type="molecule type" value="Genomic_DNA"/>
</dbReference>
<dbReference type="PROSITE" id="PS01192">
    <property type="entry name" value="HMG_COA_REDUCTASE_3"/>
    <property type="match status" value="1"/>
</dbReference>
<dbReference type="SUPFAM" id="SSF55035">
    <property type="entry name" value="NAD-binding domain of HMG-CoA reductase"/>
    <property type="match status" value="1"/>
</dbReference>
<evidence type="ECO:0000256" key="3">
    <source>
        <dbReference type="RuleBase" id="RU361219"/>
    </source>
</evidence>
<dbReference type="InterPro" id="IPR002202">
    <property type="entry name" value="HMG_CoA_Rdtase"/>
</dbReference>
<dbReference type="GO" id="GO:0015936">
    <property type="term" value="P:coenzyme A metabolic process"/>
    <property type="evidence" value="ECO:0007669"/>
    <property type="project" value="InterPro"/>
</dbReference>
<dbReference type="InterPro" id="IPR023076">
    <property type="entry name" value="HMG_CoA_Rdtase_CS"/>
</dbReference>
<accession>A0A7H9EI18</accession>